<evidence type="ECO:0000256" key="5">
    <source>
        <dbReference type="ARBA" id="ARBA00022840"/>
    </source>
</evidence>
<dbReference type="EMBL" id="PCRX01000008">
    <property type="protein sequence ID" value="PIP29179.1"/>
    <property type="molecule type" value="Genomic_DNA"/>
</dbReference>
<dbReference type="FunFam" id="1.10.240.10:FF:000005">
    <property type="entry name" value="Tryptophan--tRNA ligase"/>
    <property type="match status" value="1"/>
</dbReference>
<comment type="catalytic activity">
    <reaction evidence="8">
        <text>tRNA(Trp) + L-tryptophan + ATP = L-tryptophyl-tRNA(Trp) + AMP + diphosphate + H(+)</text>
        <dbReference type="Rhea" id="RHEA:24080"/>
        <dbReference type="Rhea" id="RHEA-COMP:9671"/>
        <dbReference type="Rhea" id="RHEA-COMP:9705"/>
        <dbReference type="ChEBI" id="CHEBI:15378"/>
        <dbReference type="ChEBI" id="CHEBI:30616"/>
        <dbReference type="ChEBI" id="CHEBI:33019"/>
        <dbReference type="ChEBI" id="CHEBI:57912"/>
        <dbReference type="ChEBI" id="CHEBI:78442"/>
        <dbReference type="ChEBI" id="CHEBI:78535"/>
        <dbReference type="ChEBI" id="CHEBI:456215"/>
        <dbReference type="EC" id="6.1.1.2"/>
    </reaction>
</comment>
<evidence type="ECO:0000256" key="2">
    <source>
        <dbReference type="ARBA" id="ARBA00013161"/>
    </source>
</evidence>
<dbReference type="NCBIfam" id="TIGR00233">
    <property type="entry name" value="trpS"/>
    <property type="match status" value="1"/>
</dbReference>
<dbReference type="InterPro" id="IPR050203">
    <property type="entry name" value="Trp-tRNA_synthetase"/>
</dbReference>
<keyword evidence="6 10" id="KW-0648">Protein biosynthesis</keyword>
<dbReference type="GO" id="GO:0004830">
    <property type="term" value="F:tryptophan-tRNA ligase activity"/>
    <property type="evidence" value="ECO:0007669"/>
    <property type="project" value="UniProtKB-UniRule"/>
</dbReference>
<evidence type="ECO:0000256" key="9">
    <source>
        <dbReference type="NCBIfam" id="TIGR00233"/>
    </source>
</evidence>
<dbReference type="InterPro" id="IPR002306">
    <property type="entry name" value="Trp-tRNA-ligase"/>
</dbReference>
<dbReference type="InterPro" id="IPR014729">
    <property type="entry name" value="Rossmann-like_a/b/a_fold"/>
</dbReference>
<dbReference type="Pfam" id="PF00579">
    <property type="entry name" value="tRNA-synt_1b"/>
    <property type="match status" value="1"/>
</dbReference>
<comment type="caution">
    <text evidence="11">The sequence shown here is derived from an EMBL/GenBank/DDBJ whole genome shotgun (WGS) entry which is preliminary data.</text>
</comment>
<dbReference type="AlphaFoldDB" id="A0A2G9Z7Q2"/>
<evidence type="ECO:0000256" key="6">
    <source>
        <dbReference type="ARBA" id="ARBA00022917"/>
    </source>
</evidence>
<protein>
    <recommendedName>
        <fullName evidence="2 9">Tryptophan--tRNA ligase</fullName>
        <ecNumber evidence="2 9">6.1.1.2</ecNumber>
    </recommendedName>
</protein>
<dbReference type="Proteomes" id="UP000231235">
    <property type="component" value="Unassembled WGS sequence"/>
</dbReference>
<evidence type="ECO:0000256" key="1">
    <source>
        <dbReference type="ARBA" id="ARBA00005594"/>
    </source>
</evidence>
<keyword evidence="3 10" id="KW-0436">Ligase</keyword>
<evidence type="ECO:0000313" key="11">
    <source>
        <dbReference type="EMBL" id="PIP29179.1"/>
    </source>
</evidence>
<evidence type="ECO:0000256" key="7">
    <source>
        <dbReference type="ARBA" id="ARBA00023146"/>
    </source>
</evidence>
<dbReference type="PROSITE" id="PS00178">
    <property type="entry name" value="AA_TRNA_LIGASE_I"/>
    <property type="match status" value="1"/>
</dbReference>
<keyword evidence="4 10" id="KW-0547">Nucleotide-binding</keyword>
<name>A0A2G9Z7Q2_9BACT</name>
<dbReference type="GO" id="GO:0005524">
    <property type="term" value="F:ATP binding"/>
    <property type="evidence" value="ECO:0007669"/>
    <property type="project" value="UniProtKB-KW"/>
</dbReference>
<dbReference type="GO" id="GO:0006436">
    <property type="term" value="P:tryptophanyl-tRNA aminoacylation"/>
    <property type="evidence" value="ECO:0007669"/>
    <property type="project" value="UniProtKB-UniRule"/>
</dbReference>
<dbReference type="Gene3D" id="3.40.50.620">
    <property type="entry name" value="HUPs"/>
    <property type="match status" value="1"/>
</dbReference>
<evidence type="ECO:0000313" key="12">
    <source>
        <dbReference type="Proteomes" id="UP000231235"/>
    </source>
</evidence>
<dbReference type="InterPro" id="IPR001412">
    <property type="entry name" value="aa-tRNA-synth_I_CS"/>
</dbReference>
<keyword evidence="7 10" id="KW-0030">Aminoacyl-tRNA synthetase</keyword>
<evidence type="ECO:0000256" key="4">
    <source>
        <dbReference type="ARBA" id="ARBA00022741"/>
    </source>
</evidence>
<dbReference type="InterPro" id="IPR002305">
    <property type="entry name" value="aa-tRNA-synth_Ic"/>
</dbReference>
<dbReference type="PANTHER" id="PTHR43766">
    <property type="entry name" value="TRYPTOPHAN--TRNA LIGASE, MITOCHONDRIAL"/>
    <property type="match status" value="1"/>
</dbReference>
<proteinExistence type="inferred from homology"/>
<dbReference type="CDD" id="cd00806">
    <property type="entry name" value="TrpRS_core"/>
    <property type="match status" value="1"/>
</dbReference>
<evidence type="ECO:0000256" key="10">
    <source>
        <dbReference type="RuleBase" id="RU363036"/>
    </source>
</evidence>
<gene>
    <name evidence="11" type="primary">trpS</name>
    <name evidence="11" type="ORF">COX28_00490</name>
</gene>
<comment type="similarity">
    <text evidence="1 10">Belongs to the class-I aminoacyl-tRNA synthetase family.</text>
</comment>
<dbReference type="GO" id="GO:0005829">
    <property type="term" value="C:cytosol"/>
    <property type="evidence" value="ECO:0007669"/>
    <property type="project" value="TreeGrafter"/>
</dbReference>
<dbReference type="Gene3D" id="1.10.240.10">
    <property type="entry name" value="Tyrosyl-Transfer RNA Synthetase"/>
    <property type="match status" value="1"/>
</dbReference>
<dbReference type="PRINTS" id="PR01039">
    <property type="entry name" value="TRNASYNTHTRP"/>
</dbReference>
<dbReference type="PANTHER" id="PTHR43766:SF1">
    <property type="entry name" value="TRYPTOPHAN--TRNA LIGASE, MITOCHONDRIAL"/>
    <property type="match status" value="1"/>
</dbReference>
<dbReference type="SUPFAM" id="SSF52374">
    <property type="entry name" value="Nucleotidylyl transferase"/>
    <property type="match status" value="1"/>
</dbReference>
<reference evidence="11 12" key="1">
    <citation type="submission" date="2017-09" db="EMBL/GenBank/DDBJ databases">
        <title>Depth-based differentiation of microbial function through sediment-hosted aquifers and enrichment of novel symbionts in the deep terrestrial subsurface.</title>
        <authorList>
            <person name="Probst A.J."/>
            <person name="Ladd B."/>
            <person name="Jarett J.K."/>
            <person name="Geller-Mcgrath D.E."/>
            <person name="Sieber C.M."/>
            <person name="Emerson J.B."/>
            <person name="Anantharaman K."/>
            <person name="Thomas B.C."/>
            <person name="Malmstrom R."/>
            <person name="Stieglmeier M."/>
            <person name="Klingl A."/>
            <person name="Woyke T."/>
            <person name="Ryan C.M."/>
            <person name="Banfield J.F."/>
        </authorList>
    </citation>
    <scope>NUCLEOTIDE SEQUENCE [LARGE SCALE GENOMIC DNA]</scope>
    <source>
        <strain evidence="11">CG23_combo_of_CG06-09_8_20_14_all_39_39</strain>
    </source>
</reference>
<keyword evidence="5 10" id="KW-0067">ATP-binding</keyword>
<evidence type="ECO:0000256" key="8">
    <source>
        <dbReference type="ARBA" id="ARBA00049929"/>
    </source>
</evidence>
<dbReference type="EC" id="6.1.1.2" evidence="2 9"/>
<evidence type="ECO:0000256" key="3">
    <source>
        <dbReference type="ARBA" id="ARBA00022598"/>
    </source>
</evidence>
<accession>A0A2G9Z7Q2</accession>
<sequence>MKERLLSGVKPTGEIHIGNYFGAMKQFVDFQDKYDSFIFIADLHALTQIKNPVKISQYILEVAKSFLSIGLDPERVVLFKQSDIKPVTELCWILNCITPIGLLKRAHAYKDALAKQKPINVGLFDYPVLMAVDILIYKSDVVPVGRDQQQHIEIAQEIAKKFNRIHGNVFKIPRGVIHKSVAVIKGLDGKKMSKSYKNTIGLFDSKDEIKKKIMSININSDNLSKSMDPETCNIFAYHKLFSKDDIDQIKISYKNGSISYKESKKLLVDNMDKFLGPIREKNRS</sequence>
<organism evidence="11 12">
    <name type="scientific">Candidatus Kuenenbacteria bacterium CG23_combo_of_CG06-09_8_20_14_all_39_39</name>
    <dbReference type="NCBI Taxonomy" id="1974623"/>
    <lineage>
        <taxon>Bacteria</taxon>
        <taxon>Candidatus Kueneniibacteriota</taxon>
    </lineage>
</organism>